<dbReference type="InterPro" id="IPR006936">
    <property type="entry name" value="ALOG_dom"/>
</dbReference>
<dbReference type="PANTHER" id="PTHR31165">
    <property type="entry name" value="PROTEIN G1-LIKE2"/>
    <property type="match status" value="1"/>
</dbReference>
<dbReference type="EMBL" id="CP136890">
    <property type="protein sequence ID" value="WOK93673.1"/>
    <property type="molecule type" value="Genomic_DNA"/>
</dbReference>
<sequence length="95" mass="10568">MEPAQPGAPDGGGEAPSSSSDPAEPPPQPPPPPPQQLPPPSRYESQKRRNWNTFLQYRRNHRPQLILARCSGVHVIEFLMYLDQFGKTKVHKAGC</sequence>
<protein>
    <recommendedName>
        <fullName evidence="9">ALOG domain-containing protein</fullName>
    </recommendedName>
</protein>
<dbReference type="GO" id="GO:0005634">
    <property type="term" value="C:nucleus"/>
    <property type="evidence" value="ECO:0007669"/>
    <property type="project" value="UniProtKB-SubCell"/>
</dbReference>
<dbReference type="GO" id="GO:0003677">
    <property type="term" value="F:DNA binding"/>
    <property type="evidence" value="ECO:0007669"/>
    <property type="project" value="UniProtKB-KW"/>
</dbReference>
<dbReference type="PROSITE" id="PS51697">
    <property type="entry name" value="ALOG"/>
    <property type="match status" value="1"/>
</dbReference>
<dbReference type="PANTHER" id="PTHR31165:SF59">
    <property type="entry name" value="PROTEIN LIGHT-DEPENDENT SHORT HYPOCOTYLS 6"/>
    <property type="match status" value="1"/>
</dbReference>
<dbReference type="Pfam" id="PF04852">
    <property type="entry name" value="ALOG_dom"/>
    <property type="match status" value="1"/>
</dbReference>
<keyword evidence="7" id="KW-0539">Nucleus</keyword>
<evidence type="ECO:0000313" key="11">
    <source>
        <dbReference type="Proteomes" id="UP001327560"/>
    </source>
</evidence>
<feature type="domain" description="ALOG" evidence="9">
    <location>
        <begin position="42"/>
        <end position="95"/>
    </location>
</feature>
<proteinExistence type="inferred from homology"/>
<dbReference type="Proteomes" id="UP001327560">
    <property type="component" value="Chromosome 1"/>
</dbReference>
<evidence type="ECO:0000256" key="8">
    <source>
        <dbReference type="SAM" id="MobiDB-lite"/>
    </source>
</evidence>
<evidence type="ECO:0000256" key="5">
    <source>
        <dbReference type="ARBA" id="ARBA00023125"/>
    </source>
</evidence>
<organism evidence="10 11">
    <name type="scientific">Canna indica</name>
    <name type="common">Indian-shot</name>
    <dbReference type="NCBI Taxonomy" id="4628"/>
    <lineage>
        <taxon>Eukaryota</taxon>
        <taxon>Viridiplantae</taxon>
        <taxon>Streptophyta</taxon>
        <taxon>Embryophyta</taxon>
        <taxon>Tracheophyta</taxon>
        <taxon>Spermatophyta</taxon>
        <taxon>Magnoliopsida</taxon>
        <taxon>Liliopsida</taxon>
        <taxon>Zingiberales</taxon>
        <taxon>Cannaceae</taxon>
        <taxon>Canna</taxon>
    </lineage>
</organism>
<evidence type="ECO:0000256" key="6">
    <source>
        <dbReference type="ARBA" id="ARBA00023163"/>
    </source>
</evidence>
<dbReference type="AlphaFoldDB" id="A0AAQ3JQW0"/>
<dbReference type="GO" id="GO:0009299">
    <property type="term" value="P:mRNA transcription"/>
    <property type="evidence" value="ECO:0007669"/>
    <property type="project" value="TreeGrafter"/>
</dbReference>
<comment type="similarity">
    <text evidence="2">Belongs to the plant homeotic and developmental regulators ALOG protein family.</text>
</comment>
<keyword evidence="4" id="KW-0805">Transcription regulation</keyword>
<keyword evidence="6" id="KW-0804">Transcription</keyword>
<evidence type="ECO:0000256" key="3">
    <source>
        <dbReference type="ARBA" id="ARBA00022473"/>
    </source>
</evidence>
<evidence type="ECO:0000313" key="10">
    <source>
        <dbReference type="EMBL" id="WOK93673.1"/>
    </source>
</evidence>
<evidence type="ECO:0000259" key="9">
    <source>
        <dbReference type="PROSITE" id="PS51697"/>
    </source>
</evidence>
<evidence type="ECO:0000256" key="7">
    <source>
        <dbReference type="ARBA" id="ARBA00023242"/>
    </source>
</evidence>
<feature type="region of interest" description="Disordered" evidence="8">
    <location>
        <begin position="1"/>
        <end position="50"/>
    </location>
</feature>
<keyword evidence="11" id="KW-1185">Reference proteome</keyword>
<evidence type="ECO:0000256" key="4">
    <source>
        <dbReference type="ARBA" id="ARBA00023015"/>
    </source>
</evidence>
<gene>
    <name evidence="10" type="ORF">Cni_G02373</name>
</gene>
<reference evidence="10 11" key="1">
    <citation type="submission" date="2023-10" db="EMBL/GenBank/DDBJ databases">
        <title>Chromosome-scale genome assembly provides insights into flower coloration mechanisms of Canna indica.</title>
        <authorList>
            <person name="Li C."/>
        </authorList>
    </citation>
    <scope>NUCLEOTIDE SEQUENCE [LARGE SCALE GENOMIC DNA]</scope>
    <source>
        <tissue evidence="10">Flower</tissue>
    </source>
</reference>
<evidence type="ECO:0000256" key="2">
    <source>
        <dbReference type="ARBA" id="ARBA00010308"/>
    </source>
</evidence>
<name>A0AAQ3JQW0_9LILI</name>
<evidence type="ECO:0000256" key="1">
    <source>
        <dbReference type="ARBA" id="ARBA00004123"/>
    </source>
</evidence>
<dbReference type="InterPro" id="IPR040222">
    <property type="entry name" value="ALOG"/>
</dbReference>
<accession>A0AAQ3JQW0</accession>
<comment type="subcellular location">
    <subcellularLocation>
        <location evidence="1">Nucleus</location>
    </subcellularLocation>
</comment>
<dbReference type="GO" id="GO:0009416">
    <property type="term" value="P:response to light stimulus"/>
    <property type="evidence" value="ECO:0007669"/>
    <property type="project" value="TreeGrafter"/>
</dbReference>
<keyword evidence="5" id="KW-0238">DNA-binding</keyword>
<feature type="compositionally biased region" description="Pro residues" evidence="8">
    <location>
        <begin position="23"/>
        <end position="41"/>
    </location>
</feature>
<keyword evidence="3" id="KW-0217">Developmental protein</keyword>